<dbReference type="PROSITE" id="PS50007">
    <property type="entry name" value="PIPLC_X_DOMAIN"/>
    <property type="match status" value="1"/>
</dbReference>
<dbReference type="PANTHER" id="PTHR13593">
    <property type="match status" value="1"/>
</dbReference>
<protein>
    <submittedName>
        <fullName evidence="1">PLC-like phosphodiesterases superfamily protein</fullName>
    </submittedName>
</protein>
<keyword evidence="2" id="KW-1185">Reference proteome</keyword>
<dbReference type="SUPFAM" id="SSF51695">
    <property type="entry name" value="PLC-like phosphodiesterases"/>
    <property type="match status" value="1"/>
</dbReference>
<proteinExistence type="predicted"/>
<dbReference type="PANTHER" id="PTHR13593:SF89">
    <property type="entry name" value="PLC-LIKE PHOSPHODIESTERASES SUPERFAMILY PROTEIN"/>
    <property type="match status" value="1"/>
</dbReference>
<dbReference type="Proteomes" id="UP001153555">
    <property type="component" value="Unassembled WGS sequence"/>
</dbReference>
<dbReference type="InterPro" id="IPR051057">
    <property type="entry name" value="PI-PLC_domain"/>
</dbReference>
<dbReference type="CDD" id="cd08588">
    <property type="entry name" value="PI-PLCc_At5g67130_like"/>
    <property type="match status" value="1"/>
</dbReference>
<dbReference type="GO" id="GO:0008081">
    <property type="term" value="F:phosphoric diester hydrolase activity"/>
    <property type="evidence" value="ECO:0007669"/>
    <property type="project" value="InterPro"/>
</dbReference>
<name>A0A9N7NYS9_STRHE</name>
<dbReference type="Pfam" id="PF26178">
    <property type="entry name" value="PI-PLC_cat"/>
    <property type="match status" value="1"/>
</dbReference>
<dbReference type="InterPro" id="IPR017946">
    <property type="entry name" value="PLC-like_Pdiesterase_TIM-brl"/>
</dbReference>
<evidence type="ECO:0000313" key="2">
    <source>
        <dbReference type="Proteomes" id="UP001153555"/>
    </source>
</evidence>
<sequence length="385" mass="42453">MFYLPKSHAHISTCTFQPSEEKIKIGETCSSSSGNCDAGLSCATCPANGNTRPRCTSLQPIIPTTKVKGLPFNKYSWLTTHNSFARTGSKPGAGSYLLAPTNQEDSVTDQLKNGVRGLMLDMYDFNNDIWLCHSFNGKCLNVTAFQPAINVLKEIEAFLRRNPTEIVTIFIEDYVSSQNGLTKVFDASKLSQYLFPLSEMPKNGGDWPTVDSMVEKNHRLVVFTSKKSKEVSEKIAYEWNYVVENQYGDEGMTGSCPSRSESPPMNTPSRSLVLMNYFPTNPNASQACADNSADLLKMLKTCFEADGKRWPNFIAVDFYKRSDGGGAPQAVDEANGHLTCGCHHHPARHTHKTYSPELHMRPHRSPPPIAAACNSIPLPTSAEAP</sequence>
<accession>A0A9N7NYS9</accession>
<evidence type="ECO:0000313" key="1">
    <source>
        <dbReference type="EMBL" id="CAA0840970.1"/>
    </source>
</evidence>
<organism evidence="1 2">
    <name type="scientific">Striga hermonthica</name>
    <name type="common">Purple witchweed</name>
    <name type="synonym">Buchnera hermonthica</name>
    <dbReference type="NCBI Taxonomy" id="68872"/>
    <lineage>
        <taxon>Eukaryota</taxon>
        <taxon>Viridiplantae</taxon>
        <taxon>Streptophyta</taxon>
        <taxon>Embryophyta</taxon>
        <taxon>Tracheophyta</taxon>
        <taxon>Spermatophyta</taxon>
        <taxon>Magnoliopsida</taxon>
        <taxon>eudicotyledons</taxon>
        <taxon>Gunneridae</taxon>
        <taxon>Pentapetalae</taxon>
        <taxon>asterids</taxon>
        <taxon>lamiids</taxon>
        <taxon>Lamiales</taxon>
        <taxon>Orobanchaceae</taxon>
        <taxon>Buchnereae</taxon>
        <taxon>Striga</taxon>
    </lineage>
</organism>
<dbReference type="Gene3D" id="3.20.20.190">
    <property type="entry name" value="Phosphatidylinositol (PI) phosphodiesterase"/>
    <property type="match status" value="1"/>
</dbReference>
<comment type="caution">
    <text evidence="1">The sequence shown here is derived from an EMBL/GenBank/DDBJ whole genome shotgun (WGS) entry which is preliminary data.</text>
</comment>
<gene>
    <name evidence="1" type="ORF">SHERM_07005</name>
</gene>
<dbReference type="OrthoDB" id="7984201at2759"/>
<dbReference type="GO" id="GO:0006629">
    <property type="term" value="P:lipid metabolic process"/>
    <property type="evidence" value="ECO:0007669"/>
    <property type="project" value="InterPro"/>
</dbReference>
<dbReference type="EMBL" id="CACSLK010034050">
    <property type="protein sequence ID" value="CAA0840970.1"/>
    <property type="molecule type" value="Genomic_DNA"/>
</dbReference>
<dbReference type="AlphaFoldDB" id="A0A9N7NYS9"/>
<reference evidence="1" key="1">
    <citation type="submission" date="2019-12" db="EMBL/GenBank/DDBJ databases">
        <authorList>
            <person name="Scholes J."/>
        </authorList>
    </citation>
    <scope>NUCLEOTIDE SEQUENCE</scope>
</reference>